<reference evidence="3" key="1">
    <citation type="submission" date="2022-03" db="EMBL/GenBank/DDBJ databases">
        <authorList>
            <person name="Tunstrom K."/>
        </authorList>
    </citation>
    <scope>NUCLEOTIDE SEQUENCE</scope>
</reference>
<proteinExistence type="predicted"/>
<dbReference type="Gene3D" id="3.80.10.10">
    <property type="entry name" value="Ribonuclease Inhibitor"/>
    <property type="match status" value="1"/>
</dbReference>
<name>A0AAU9V3Z1_EUPED</name>
<evidence type="ECO:0000256" key="2">
    <source>
        <dbReference type="ARBA" id="ARBA00022737"/>
    </source>
</evidence>
<dbReference type="PANTHER" id="PTHR15454:SF19">
    <property type="entry name" value="LEUCINE-RICH REPEAT-CONTAINING PROTEIN 51"/>
    <property type="match status" value="1"/>
</dbReference>
<dbReference type="AlphaFoldDB" id="A0AAU9V3Z1"/>
<dbReference type="Proteomes" id="UP001153954">
    <property type="component" value="Unassembled WGS sequence"/>
</dbReference>
<accession>A0AAU9V3Z1</accession>
<protein>
    <submittedName>
        <fullName evidence="3">Uncharacterized protein</fullName>
    </submittedName>
</protein>
<dbReference type="EMBL" id="CAKOGL010000027">
    <property type="protein sequence ID" value="CAH2104898.1"/>
    <property type="molecule type" value="Genomic_DNA"/>
</dbReference>
<evidence type="ECO:0000313" key="4">
    <source>
        <dbReference type="Proteomes" id="UP001153954"/>
    </source>
</evidence>
<dbReference type="InterPro" id="IPR032675">
    <property type="entry name" value="LRR_dom_sf"/>
</dbReference>
<keyword evidence="4" id="KW-1185">Reference proteome</keyword>
<evidence type="ECO:0000313" key="3">
    <source>
        <dbReference type="EMBL" id="CAH2104898.1"/>
    </source>
</evidence>
<gene>
    <name evidence="3" type="ORF">EEDITHA_LOCUS19224</name>
</gene>
<dbReference type="PANTHER" id="PTHR15454">
    <property type="entry name" value="NISCHARIN RELATED"/>
    <property type="match status" value="1"/>
</dbReference>
<dbReference type="GO" id="GO:0005737">
    <property type="term" value="C:cytoplasm"/>
    <property type="evidence" value="ECO:0007669"/>
    <property type="project" value="TreeGrafter"/>
</dbReference>
<keyword evidence="2" id="KW-0677">Repeat</keyword>
<sequence>MPPKSKETATKKPLPQILRPSISNSSLNYVPDDVIEGFEDRIETGISWTLAEEAARYHKQKFSLKNKPNVTFSEGFQNRIKKSILNGFLDDKSKFTLGEQWEILLSMYLWDNEKFSSEEAKNCFNINNSITDNMIELIKIAVQKNDRETLKMNLKNIFTLRVNDCDMTELDDNLKQFKNLSTLNLCGNHISELNADVLPRGLRILELQNNRISNVDIFVENLPPKLIYLGLARNLLCNDNVDGLSKLPHNITVVDLADNDIYDLEAVLTALATLPSLIALQLAGNPCAVCAAYARTTLMRLPQLQWLDCREILPTDKPSEPFEPHADDLRSAYFNFTVFRIMSVPQPPKPDKGAITAFHVELELPLLDSTRRKFLMFRNNDSLIEMLPPPEDEEWQSTKVSPSFAESKIGLETSGVRTSSMYHESDIYNHLVPKNSREICHFTVFESNRIQWNKIMNFQEPTIKIFCPNLLALRDTFRTIITVRLVYTVTVIGKQSKSDKKSAHSLRPPGEQRVTLASIKCALRRPDWSQPSQHFHWDDSLGTDEAIHWGDGDLSVLQYTLAAVKTPKGKPDADPGSTKQFPPENLTCHFGFGIDTLRI</sequence>
<keyword evidence="1" id="KW-0433">Leucine-rich repeat</keyword>
<evidence type="ECO:0000256" key="1">
    <source>
        <dbReference type="ARBA" id="ARBA00022614"/>
    </source>
</evidence>
<organism evidence="3 4">
    <name type="scientific">Euphydryas editha</name>
    <name type="common">Edith's checkerspot</name>
    <dbReference type="NCBI Taxonomy" id="104508"/>
    <lineage>
        <taxon>Eukaryota</taxon>
        <taxon>Metazoa</taxon>
        <taxon>Ecdysozoa</taxon>
        <taxon>Arthropoda</taxon>
        <taxon>Hexapoda</taxon>
        <taxon>Insecta</taxon>
        <taxon>Pterygota</taxon>
        <taxon>Neoptera</taxon>
        <taxon>Endopterygota</taxon>
        <taxon>Lepidoptera</taxon>
        <taxon>Glossata</taxon>
        <taxon>Ditrysia</taxon>
        <taxon>Papilionoidea</taxon>
        <taxon>Nymphalidae</taxon>
        <taxon>Nymphalinae</taxon>
        <taxon>Euphydryas</taxon>
    </lineage>
</organism>
<comment type="caution">
    <text evidence="3">The sequence shown here is derived from an EMBL/GenBank/DDBJ whole genome shotgun (WGS) entry which is preliminary data.</text>
</comment>
<dbReference type="SUPFAM" id="SSF52075">
    <property type="entry name" value="Outer arm dynein light chain 1"/>
    <property type="match status" value="1"/>
</dbReference>